<name>A0A1V9WYR2_9ACAR</name>
<dbReference type="EMBL" id="MNPL01032577">
    <property type="protein sequence ID" value="OQR66400.1"/>
    <property type="molecule type" value="Genomic_DNA"/>
</dbReference>
<protein>
    <recommendedName>
        <fullName evidence="4">Ig-like domain-containing protein</fullName>
    </recommendedName>
</protein>
<proteinExistence type="predicted"/>
<dbReference type="Proteomes" id="UP000192247">
    <property type="component" value="Unassembled WGS sequence"/>
</dbReference>
<keyword evidence="3" id="KW-1185">Reference proteome</keyword>
<feature type="compositionally biased region" description="Low complexity" evidence="1">
    <location>
        <begin position="149"/>
        <end position="164"/>
    </location>
</feature>
<sequence length="523" mass="57691">MICMHKNLNENAQAERSSLPLFVLLLVAEMSEDETCDAYGANTSTSSCSIAGLNIPTDHRDNSTLEGRIVIRGIAVRSLDGFTISDGAHLSVIPTSVAGGAGRSSALKSSFVLDCVYELAPPDSHDDRRQRAGDQALAEPTSTMANGTASARRSPSQPSRSGGSVDSEQRSAVPRVVKWFRNREAAPFYQWVPAARSRLFHHVYRDLLDPMYKHSDKPEEMFRAVRITRPVKELSGNFSCHVEDDYLNETDIDDVEEQIATHELLIYDPPTEFELHLDLASRQLRCEAWSTEHPTTVEVKLFRQDYDVWQMPLAPRVDLNSTSGFLTSPSPPTDETPVLGSPLTTTSSPEPAQKSGVRTTSADDRQLFRVGAFARLSPEDVRRLEVDTSRTFVCEIFYDRLRPRSTDEVKATQVQPPSGYGVVHPGRGHVFQRSVRIVNGKSSVCVNKVAEALCAATVYFEYESPSSEADYEEPGEVAAPRGPLWYAWSAALTSGVETSQTQPGCPTTVPVILVALYIHARCI</sequence>
<dbReference type="OrthoDB" id="6478865at2759"/>
<evidence type="ECO:0000256" key="1">
    <source>
        <dbReference type="SAM" id="MobiDB-lite"/>
    </source>
</evidence>
<dbReference type="InParanoid" id="A0A1V9WYR2"/>
<feature type="region of interest" description="Disordered" evidence="1">
    <location>
        <begin position="322"/>
        <end position="361"/>
    </location>
</feature>
<feature type="region of interest" description="Disordered" evidence="1">
    <location>
        <begin position="123"/>
        <end position="169"/>
    </location>
</feature>
<evidence type="ECO:0008006" key="4">
    <source>
        <dbReference type="Google" id="ProtNLM"/>
    </source>
</evidence>
<evidence type="ECO:0000313" key="2">
    <source>
        <dbReference type="EMBL" id="OQR66400.1"/>
    </source>
</evidence>
<evidence type="ECO:0000313" key="3">
    <source>
        <dbReference type="Proteomes" id="UP000192247"/>
    </source>
</evidence>
<gene>
    <name evidence="2" type="ORF">BIW11_14184</name>
</gene>
<feature type="compositionally biased region" description="Polar residues" evidence="1">
    <location>
        <begin position="342"/>
        <end position="360"/>
    </location>
</feature>
<feature type="compositionally biased region" description="Basic and acidic residues" evidence="1">
    <location>
        <begin position="123"/>
        <end position="132"/>
    </location>
</feature>
<organism evidence="2 3">
    <name type="scientific">Tropilaelaps mercedesae</name>
    <dbReference type="NCBI Taxonomy" id="418985"/>
    <lineage>
        <taxon>Eukaryota</taxon>
        <taxon>Metazoa</taxon>
        <taxon>Ecdysozoa</taxon>
        <taxon>Arthropoda</taxon>
        <taxon>Chelicerata</taxon>
        <taxon>Arachnida</taxon>
        <taxon>Acari</taxon>
        <taxon>Parasitiformes</taxon>
        <taxon>Mesostigmata</taxon>
        <taxon>Gamasina</taxon>
        <taxon>Dermanyssoidea</taxon>
        <taxon>Laelapidae</taxon>
        <taxon>Tropilaelaps</taxon>
    </lineage>
</organism>
<comment type="caution">
    <text evidence="2">The sequence shown here is derived from an EMBL/GenBank/DDBJ whole genome shotgun (WGS) entry which is preliminary data.</text>
</comment>
<accession>A0A1V9WYR2</accession>
<reference evidence="2 3" key="1">
    <citation type="journal article" date="2017" name="Gigascience">
        <title>Draft genome of the honey bee ectoparasitic mite, Tropilaelaps mercedesae, is shaped by the parasitic life history.</title>
        <authorList>
            <person name="Dong X."/>
            <person name="Armstrong S.D."/>
            <person name="Xia D."/>
            <person name="Makepeace B.L."/>
            <person name="Darby A.C."/>
            <person name="Kadowaki T."/>
        </authorList>
    </citation>
    <scope>NUCLEOTIDE SEQUENCE [LARGE SCALE GENOMIC DNA]</scope>
    <source>
        <strain evidence="2">Wuxi-XJTLU</strain>
    </source>
</reference>
<dbReference type="AlphaFoldDB" id="A0A1V9WYR2"/>